<evidence type="ECO:0000313" key="6">
    <source>
        <dbReference type="EMBL" id="CAA9563349.1"/>
    </source>
</evidence>
<feature type="signal peptide" evidence="4">
    <location>
        <begin position="1"/>
        <end position="17"/>
    </location>
</feature>
<dbReference type="EMBL" id="CADCWP010000057">
    <property type="protein sequence ID" value="CAA9563349.1"/>
    <property type="molecule type" value="Genomic_DNA"/>
</dbReference>
<keyword evidence="3 4" id="KW-0732">Signal</keyword>
<comment type="similarity">
    <text evidence="1 4">Belongs to the PstS family.</text>
</comment>
<gene>
    <name evidence="6" type="ORF">AVDCRST_MAG86-961</name>
</gene>
<feature type="chain" id="PRO_5027163532" description="Phosphate-binding protein" evidence="4">
    <location>
        <begin position="18"/>
        <end position="319"/>
    </location>
</feature>
<evidence type="ECO:0000256" key="3">
    <source>
        <dbReference type="ARBA" id="ARBA00022729"/>
    </source>
</evidence>
<keyword evidence="4" id="KW-0592">Phosphate transport</keyword>
<dbReference type="NCBIfam" id="TIGR02136">
    <property type="entry name" value="ptsS_2"/>
    <property type="match status" value="1"/>
</dbReference>
<dbReference type="AlphaFoldDB" id="A0A6J4UXM6"/>
<evidence type="ECO:0000256" key="1">
    <source>
        <dbReference type="ARBA" id="ARBA00008725"/>
    </source>
</evidence>
<dbReference type="GO" id="GO:0042301">
    <property type="term" value="F:phosphate ion binding"/>
    <property type="evidence" value="ECO:0007669"/>
    <property type="project" value="UniProtKB-UniRule"/>
</dbReference>
<evidence type="ECO:0000259" key="5">
    <source>
        <dbReference type="Pfam" id="PF12849"/>
    </source>
</evidence>
<accession>A0A6J4UXM6</accession>
<dbReference type="PANTHER" id="PTHR30570:SF1">
    <property type="entry name" value="PHOSPHATE-BINDING PROTEIN PSTS"/>
    <property type="match status" value="1"/>
</dbReference>
<evidence type="ECO:0000256" key="2">
    <source>
        <dbReference type="ARBA" id="ARBA00022448"/>
    </source>
</evidence>
<name>A0A6J4UXM6_9DEIN</name>
<dbReference type="Pfam" id="PF12849">
    <property type="entry name" value="PBP_like_2"/>
    <property type="match status" value="1"/>
</dbReference>
<feature type="domain" description="PBP" evidence="5">
    <location>
        <begin position="18"/>
        <end position="266"/>
    </location>
</feature>
<dbReference type="Gene3D" id="3.40.190.10">
    <property type="entry name" value="Periplasmic binding protein-like II"/>
    <property type="match status" value="2"/>
</dbReference>
<keyword evidence="2 4" id="KW-0813">Transport</keyword>
<dbReference type="InterPro" id="IPR024370">
    <property type="entry name" value="PBP_domain"/>
</dbReference>
<dbReference type="PANTHER" id="PTHR30570">
    <property type="entry name" value="PERIPLASMIC PHOSPHATE BINDING COMPONENT OF PHOSPHATE ABC TRANSPORTER"/>
    <property type="match status" value="1"/>
</dbReference>
<proteinExistence type="inferred from homology"/>
<dbReference type="InterPro" id="IPR050811">
    <property type="entry name" value="Phosphate_ABC_transporter"/>
</dbReference>
<dbReference type="CDD" id="cd13654">
    <property type="entry name" value="PBP2_phosphate_like_2"/>
    <property type="match status" value="1"/>
</dbReference>
<dbReference type="SUPFAM" id="SSF53850">
    <property type="entry name" value="Periplasmic binding protein-like II"/>
    <property type="match status" value="1"/>
</dbReference>
<comment type="function">
    <text evidence="4">Involved in the system for phosphate transport across the cytoplasmic membrane.</text>
</comment>
<dbReference type="FunFam" id="3.40.190.10:FF:000156">
    <property type="entry name" value="Phosphate ABC transporter, phosphate-binding protein"/>
    <property type="match status" value="1"/>
</dbReference>
<dbReference type="GO" id="GO:0006817">
    <property type="term" value="P:phosphate ion transport"/>
    <property type="evidence" value="ECO:0007669"/>
    <property type="project" value="UniProtKB-UniRule"/>
</dbReference>
<dbReference type="InterPro" id="IPR011862">
    <property type="entry name" value="Phos-bd"/>
</dbReference>
<organism evidence="6">
    <name type="scientific">uncultured Truepera sp</name>
    <dbReference type="NCBI Taxonomy" id="543023"/>
    <lineage>
        <taxon>Bacteria</taxon>
        <taxon>Thermotogati</taxon>
        <taxon>Deinococcota</taxon>
        <taxon>Deinococci</taxon>
        <taxon>Trueperales</taxon>
        <taxon>Trueperaceae</taxon>
        <taxon>Truepera</taxon>
        <taxon>environmental samples</taxon>
    </lineage>
</organism>
<reference evidence="6" key="1">
    <citation type="submission" date="2020-02" db="EMBL/GenBank/DDBJ databases">
        <authorList>
            <person name="Meier V. D."/>
        </authorList>
    </citation>
    <scope>NUCLEOTIDE SEQUENCE</scope>
    <source>
        <strain evidence="6">AVDCRST_MAG86</strain>
    </source>
</reference>
<sequence>MKKILALLALVPGTAFAQQIAVDGSSTVYPISLAMAEEFQIVNPDAQITVGFAGTGGGFERFCAGETQISDASRVIEPDEVAACQEASIPFIELPIAADALTVVVNPENDWVECLTVEQLTQIWSADGGVTTWSDVNPEWPEEPLELYAPGVDSGTFDYFNEAIIGDDAEIRQDFSPSEDDNVLVQGVQGNTNAMGFFGYAYYAENPDTLKAVEIDGGDGCVAPSAETVEDASYTPLSRPLFIYVSQSAVDSTPALQDFVDFYLSPDNTELIEDTGYVTYDEGIYEAVQARFDERVTGSAFADFAPGDDVLEAVQEAEQ</sequence>
<protein>
    <recommendedName>
        <fullName evidence="4">Phosphate-binding protein</fullName>
    </recommendedName>
</protein>
<evidence type="ECO:0000256" key="4">
    <source>
        <dbReference type="RuleBase" id="RU367119"/>
    </source>
</evidence>